<dbReference type="InterPro" id="IPR029044">
    <property type="entry name" value="Nucleotide-diphossugar_trans"/>
</dbReference>
<comment type="caution">
    <text evidence="3">The sequence shown here is derived from an EMBL/GenBank/DDBJ whole genome shotgun (WGS) entry which is preliminary data.</text>
</comment>
<dbReference type="PANTHER" id="PTHR43685:SF2">
    <property type="entry name" value="GLYCOSYLTRANSFERASE 2-LIKE DOMAIN-CONTAINING PROTEIN"/>
    <property type="match status" value="1"/>
</dbReference>
<proteinExistence type="predicted"/>
<evidence type="ECO:0000313" key="4">
    <source>
        <dbReference type="Proteomes" id="UP001470230"/>
    </source>
</evidence>
<dbReference type="InterPro" id="IPR001173">
    <property type="entry name" value="Glyco_trans_2-like"/>
</dbReference>
<dbReference type="Gene3D" id="3.90.550.10">
    <property type="entry name" value="Spore Coat Polysaccharide Biosynthesis Protein SpsA, Chain A"/>
    <property type="match status" value="1"/>
</dbReference>
<accession>A0ABR2J2W0</accession>
<feature type="domain" description="Glycosyltransferase 2-like" evidence="2">
    <location>
        <begin position="92"/>
        <end position="191"/>
    </location>
</feature>
<evidence type="ECO:0000313" key="3">
    <source>
        <dbReference type="EMBL" id="KAK8872169.1"/>
    </source>
</evidence>
<organism evidence="3 4">
    <name type="scientific">Tritrichomonas musculus</name>
    <dbReference type="NCBI Taxonomy" id="1915356"/>
    <lineage>
        <taxon>Eukaryota</taxon>
        <taxon>Metamonada</taxon>
        <taxon>Parabasalia</taxon>
        <taxon>Tritrichomonadida</taxon>
        <taxon>Tritrichomonadidae</taxon>
        <taxon>Tritrichomonas</taxon>
    </lineage>
</organism>
<dbReference type="EMBL" id="JAPFFF010000013">
    <property type="protein sequence ID" value="KAK8872169.1"/>
    <property type="molecule type" value="Genomic_DNA"/>
</dbReference>
<dbReference type="Proteomes" id="UP001470230">
    <property type="component" value="Unassembled WGS sequence"/>
</dbReference>
<dbReference type="Pfam" id="PF00535">
    <property type="entry name" value="Glycos_transf_2"/>
    <property type="match status" value="1"/>
</dbReference>
<gene>
    <name evidence="3" type="ORF">M9Y10_007931</name>
</gene>
<name>A0ABR2J2W0_9EUKA</name>
<dbReference type="SUPFAM" id="SSF53448">
    <property type="entry name" value="Nucleotide-diphospho-sugar transferases"/>
    <property type="match status" value="1"/>
</dbReference>
<protein>
    <recommendedName>
        <fullName evidence="2">Glycosyltransferase 2-like domain-containing protein</fullName>
    </recommendedName>
</protein>
<dbReference type="InterPro" id="IPR050834">
    <property type="entry name" value="Glycosyltransf_2"/>
</dbReference>
<comment type="function">
    <text evidence="1">Dolichyl-phosphate beta-glucosyltransferase involved in the glycosylation of glycoproteins through the synthesis of dolichyl beta-D-glucosyl phosphate which serves as a sugar donor for transfer of three glucose residues to the Man-9-GlcNAc-2-PP-dolichol precursor to N-glycans.</text>
</comment>
<evidence type="ECO:0000256" key="1">
    <source>
        <dbReference type="ARBA" id="ARBA00003301"/>
    </source>
</evidence>
<sequence length="341" mass="39943">MERCIFEGFFRLLGLSLIVLIDSYYFNQFYQILNADVYLGFIAISNKILISTPKGEYKAQSDLLSTPLFSARKQFLDLPQNLSAKSRNSKFSIVLATYERPQCFKRVFAHLIKHRPNNTEIIVSDDCSPSNVKRSLLEQIMNDHQKEDVYVIRHKKSFGAFHTKLDGFLFSVGDFIMSIDDDDFFDDQYFIELKETTIKSLSNNKDLNFIIALDFPYIKKWIKLPVSLNNMISGFHNHVDFAFRRSLLANVDYPPQNVEIIRDDAPLMIPLYMQSNSSQILYYPNKYKYLVDRLCPSRHQSNTYLSKRRQYLNGYEFLCGYMKSINRTDFEPLVNAAYRIK</sequence>
<keyword evidence="4" id="KW-1185">Reference proteome</keyword>
<reference evidence="3 4" key="1">
    <citation type="submission" date="2024-04" db="EMBL/GenBank/DDBJ databases">
        <title>Tritrichomonas musculus Genome.</title>
        <authorList>
            <person name="Alves-Ferreira E."/>
            <person name="Grigg M."/>
            <person name="Lorenzi H."/>
            <person name="Galac M."/>
        </authorList>
    </citation>
    <scope>NUCLEOTIDE SEQUENCE [LARGE SCALE GENOMIC DNA]</scope>
    <source>
        <strain evidence="3 4">EAF2021</strain>
    </source>
</reference>
<evidence type="ECO:0000259" key="2">
    <source>
        <dbReference type="Pfam" id="PF00535"/>
    </source>
</evidence>
<dbReference type="PANTHER" id="PTHR43685">
    <property type="entry name" value="GLYCOSYLTRANSFERASE"/>
    <property type="match status" value="1"/>
</dbReference>